<sequence>MLIRISLLLITTSSNDALVLTALLSSAVTARPSSHVHQQRNNNGANILSQGSQISNSYDFVVVGGGMAGLALASRLSENSSTTVLVLEAGQSGDAVANQINEPANTYYNSLLNTDYDWAYKTSAQSSMNNRQLSWPRGKVLGGSSAVNGMYLVRPNQVEIDAWASLASSDSSSSSSDSPWAWNSFYSAMKKVDAPSDDIASEAEIEFNQASYGDSGSIHWGYVS</sequence>
<dbReference type="EMBL" id="JBANRG010000021">
    <property type="protein sequence ID" value="KAK7456346.1"/>
    <property type="molecule type" value="Genomic_DNA"/>
</dbReference>
<name>A0ABR1JBM3_9AGAR</name>
<gene>
    <name evidence="4" type="ORF">VKT23_010592</name>
</gene>
<protein>
    <recommendedName>
        <fullName evidence="3">Glucose-methanol-choline oxidoreductase N-terminal domain-containing protein</fullName>
    </recommendedName>
</protein>
<dbReference type="InterPro" id="IPR000172">
    <property type="entry name" value="GMC_OxRdtase_N"/>
</dbReference>
<dbReference type="SUPFAM" id="SSF51905">
    <property type="entry name" value="FAD/NAD(P)-binding domain"/>
    <property type="match status" value="1"/>
</dbReference>
<dbReference type="InterPro" id="IPR012132">
    <property type="entry name" value="GMC_OxRdtase"/>
</dbReference>
<keyword evidence="5" id="KW-1185">Reference proteome</keyword>
<evidence type="ECO:0000313" key="5">
    <source>
        <dbReference type="Proteomes" id="UP001498398"/>
    </source>
</evidence>
<evidence type="ECO:0000256" key="1">
    <source>
        <dbReference type="ARBA" id="ARBA00010790"/>
    </source>
</evidence>
<evidence type="ECO:0000313" key="4">
    <source>
        <dbReference type="EMBL" id="KAK7456346.1"/>
    </source>
</evidence>
<dbReference type="Proteomes" id="UP001498398">
    <property type="component" value="Unassembled WGS sequence"/>
</dbReference>
<organism evidence="4 5">
    <name type="scientific">Marasmiellus scandens</name>
    <dbReference type="NCBI Taxonomy" id="2682957"/>
    <lineage>
        <taxon>Eukaryota</taxon>
        <taxon>Fungi</taxon>
        <taxon>Dikarya</taxon>
        <taxon>Basidiomycota</taxon>
        <taxon>Agaricomycotina</taxon>
        <taxon>Agaricomycetes</taxon>
        <taxon>Agaricomycetidae</taxon>
        <taxon>Agaricales</taxon>
        <taxon>Marasmiineae</taxon>
        <taxon>Omphalotaceae</taxon>
        <taxon>Marasmiellus</taxon>
    </lineage>
</organism>
<feature type="domain" description="Glucose-methanol-choline oxidoreductase N-terminal" evidence="3">
    <location>
        <begin position="58"/>
        <end position="169"/>
    </location>
</feature>
<dbReference type="Gene3D" id="3.30.560.10">
    <property type="entry name" value="Glucose Oxidase, domain 3"/>
    <property type="match status" value="1"/>
</dbReference>
<feature type="chain" id="PRO_5045987267" description="Glucose-methanol-choline oxidoreductase N-terminal domain-containing protein" evidence="2">
    <location>
        <begin position="18"/>
        <end position="224"/>
    </location>
</feature>
<dbReference type="PANTHER" id="PTHR11552:SF218">
    <property type="entry name" value="GLUCOSE-METHANOL-CHOLINE OXIDOREDUCTASE N-TERMINAL DOMAIN-CONTAINING PROTEIN"/>
    <property type="match status" value="1"/>
</dbReference>
<comment type="similarity">
    <text evidence="1">Belongs to the GMC oxidoreductase family.</text>
</comment>
<accession>A0ABR1JBM3</accession>
<dbReference type="Pfam" id="PF00732">
    <property type="entry name" value="GMC_oxred_N"/>
    <property type="match status" value="1"/>
</dbReference>
<evidence type="ECO:0000256" key="2">
    <source>
        <dbReference type="SAM" id="SignalP"/>
    </source>
</evidence>
<feature type="signal peptide" evidence="2">
    <location>
        <begin position="1"/>
        <end position="17"/>
    </location>
</feature>
<dbReference type="Gene3D" id="3.50.50.60">
    <property type="entry name" value="FAD/NAD(P)-binding domain"/>
    <property type="match status" value="1"/>
</dbReference>
<dbReference type="InterPro" id="IPR036188">
    <property type="entry name" value="FAD/NAD-bd_sf"/>
</dbReference>
<proteinExistence type="inferred from homology"/>
<reference evidence="4 5" key="1">
    <citation type="submission" date="2024-01" db="EMBL/GenBank/DDBJ databases">
        <title>A draft genome for the cacao thread blight pathogen Marasmiellus scandens.</title>
        <authorList>
            <person name="Baruah I.K."/>
            <person name="Leung J."/>
            <person name="Bukari Y."/>
            <person name="Amoako-Attah I."/>
            <person name="Meinhardt L.W."/>
            <person name="Bailey B.A."/>
            <person name="Cohen S.P."/>
        </authorList>
    </citation>
    <scope>NUCLEOTIDE SEQUENCE [LARGE SCALE GENOMIC DNA]</scope>
    <source>
        <strain evidence="4 5">GH-19</strain>
    </source>
</reference>
<dbReference type="PANTHER" id="PTHR11552">
    <property type="entry name" value="GLUCOSE-METHANOL-CHOLINE GMC OXIDOREDUCTASE"/>
    <property type="match status" value="1"/>
</dbReference>
<comment type="caution">
    <text evidence="4">The sequence shown here is derived from an EMBL/GenBank/DDBJ whole genome shotgun (WGS) entry which is preliminary data.</text>
</comment>
<keyword evidence="2" id="KW-0732">Signal</keyword>
<evidence type="ECO:0000259" key="3">
    <source>
        <dbReference type="Pfam" id="PF00732"/>
    </source>
</evidence>